<evidence type="ECO:0000256" key="2">
    <source>
        <dbReference type="ARBA" id="ARBA00022475"/>
    </source>
</evidence>
<evidence type="ECO:0000256" key="1">
    <source>
        <dbReference type="ARBA" id="ARBA00004236"/>
    </source>
</evidence>
<keyword evidence="3 6" id="KW-0812">Transmembrane</keyword>
<evidence type="ECO:0000256" key="4">
    <source>
        <dbReference type="ARBA" id="ARBA00022989"/>
    </source>
</evidence>
<proteinExistence type="predicted"/>
<comment type="subcellular location">
    <subcellularLocation>
        <location evidence="1">Cell membrane</location>
    </subcellularLocation>
</comment>
<dbReference type="Pfam" id="PF04277">
    <property type="entry name" value="OAD_gamma"/>
    <property type="match status" value="1"/>
</dbReference>
<protein>
    <submittedName>
        <fullName evidence="7">OadG family protein</fullName>
    </submittedName>
</protein>
<evidence type="ECO:0000256" key="3">
    <source>
        <dbReference type="ARBA" id="ARBA00022692"/>
    </source>
</evidence>
<keyword evidence="5 6" id="KW-0472">Membrane</keyword>
<sequence>MKTYADGKITMAQAKALVEQYANAISQYSNCSDDELEYLGGYFSYQTDAFENFAKTVGDEKCGEYKSYDKIEVEETEDGKVDVSAMLHFEKRDLKMIMHVSLFDNLGCVPTSIEFNLPDEGNNTLLGKLQTAGGNTLLGMGVVFLVLIFISFIISCFGFIPKIVDSFGKKNKASEEAATPSESTVSTTEETTDDSELIAVIAAAIAASEHTSTDSFVVRSIRRR</sequence>
<gene>
    <name evidence="7" type="ORF">H8S00_08150</name>
</gene>
<keyword evidence="8" id="KW-1185">Reference proteome</keyword>
<feature type="transmembrane region" description="Helical" evidence="6">
    <location>
        <begin position="137"/>
        <end position="160"/>
    </location>
</feature>
<keyword evidence="2" id="KW-1003">Cell membrane</keyword>
<evidence type="ECO:0000256" key="5">
    <source>
        <dbReference type="ARBA" id="ARBA00023136"/>
    </source>
</evidence>
<evidence type="ECO:0000313" key="8">
    <source>
        <dbReference type="Proteomes" id="UP000597877"/>
    </source>
</evidence>
<evidence type="ECO:0000256" key="6">
    <source>
        <dbReference type="SAM" id="Phobius"/>
    </source>
</evidence>
<accession>A0ABR7F2Z4</accession>
<dbReference type="EMBL" id="JACOOZ010000005">
    <property type="protein sequence ID" value="MBC5667949.1"/>
    <property type="molecule type" value="Genomic_DNA"/>
</dbReference>
<organism evidence="7 8">
    <name type="scientific">Eubacterium segne</name>
    <dbReference type="NCBI Taxonomy" id="2763045"/>
    <lineage>
        <taxon>Bacteria</taxon>
        <taxon>Bacillati</taxon>
        <taxon>Bacillota</taxon>
        <taxon>Clostridia</taxon>
        <taxon>Eubacteriales</taxon>
        <taxon>Eubacteriaceae</taxon>
        <taxon>Eubacterium</taxon>
    </lineage>
</organism>
<dbReference type="NCBIfam" id="TIGR01195">
    <property type="entry name" value="oadG_fam"/>
    <property type="match status" value="1"/>
</dbReference>
<name>A0ABR7F2Z4_9FIRM</name>
<dbReference type="InterPro" id="IPR005899">
    <property type="entry name" value="Na_pump_deCOase"/>
</dbReference>
<keyword evidence="4 6" id="KW-1133">Transmembrane helix</keyword>
<comment type="caution">
    <text evidence="7">The sequence shown here is derived from an EMBL/GenBank/DDBJ whole genome shotgun (WGS) entry which is preliminary data.</text>
</comment>
<evidence type="ECO:0000313" key="7">
    <source>
        <dbReference type="EMBL" id="MBC5667949.1"/>
    </source>
</evidence>
<reference evidence="7 8" key="1">
    <citation type="submission" date="2020-08" db="EMBL/GenBank/DDBJ databases">
        <title>Genome public.</title>
        <authorList>
            <person name="Liu C."/>
            <person name="Sun Q."/>
        </authorList>
    </citation>
    <scope>NUCLEOTIDE SEQUENCE [LARGE SCALE GENOMIC DNA]</scope>
    <source>
        <strain evidence="7 8">BX4</strain>
    </source>
</reference>
<dbReference type="Proteomes" id="UP000597877">
    <property type="component" value="Unassembled WGS sequence"/>
</dbReference>